<dbReference type="SMART" id="SM01321">
    <property type="entry name" value="Y1_Tnp"/>
    <property type="match status" value="1"/>
</dbReference>
<evidence type="ECO:0000313" key="2">
    <source>
        <dbReference type="EMBL" id="OGN13469.1"/>
    </source>
</evidence>
<dbReference type="Gene3D" id="3.30.70.1290">
    <property type="entry name" value="Transposase IS200-like"/>
    <property type="match status" value="1"/>
</dbReference>
<accession>A0A1F8FMC2</accession>
<sequence length="269" mass="31753">MNNSLSNPDFIVNTAKSQPVDKRLAKSFIHRYNPTHAPITMRHSEQQPTQDFYHTLNRGVDKRTIFLDKQDYLRFIHDLYELNNEDRVESTFGAFKNDPALANVTKRKQRKLLVDILAFCLMPNHYHLLLAPRVENAIPKFMSKINIGYAKYFNQKYERTGALFQGRYKKILVTENIHFLHLPFYIHFNPLDLSYPEWRDNKISNPKKALEFLESYRWSSHLDYLGIKNFPSVLNMDLLKEIFDGQNGYKKLTNSYLKDIQINSTTTLE</sequence>
<evidence type="ECO:0000259" key="1">
    <source>
        <dbReference type="SMART" id="SM01321"/>
    </source>
</evidence>
<evidence type="ECO:0000313" key="3">
    <source>
        <dbReference type="Proteomes" id="UP000176581"/>
    </source>
</evidence>
<dbReference type="Proteomes" id="UP000176581">
    <property type="component" value="Unassembled WGS sequence"/>
</dbReference>
<proteinExistence type="predicted"/>
<dbReference type="InterPro" id="IPR036515">
    <property type="entry name" value="Transposase_17_sf"/>
</dbReference>
<dbReference type="AlphaFoldDB" id="A0A1F8FMC2"/>
<name>A0A1F8FMC2_9BACT</name>
<dbReference type="PANTHER" id="PTHR34322">
    <property type="entry name" value="TRANSPOSASE, Y1_TNP DOMAIN-CONTAINING"/>
    <property type="match status" value="1"/>
</dbReference>
<dbReference type="InterPro" id="IPR002686">
    <property type="entry name" value="Transposase_17"/>
</dbReference>
<dbReference type="Pfam" id="PF01797">
    <property type="entry name" value="Y1_Tnp"/>
    <property type="match status" value="1"/>
</dbReference>
<gene>
    <name evidence="2" type="ORF">A3J47_03880</name>
</gene>
<comment type="caution">
    <text evidence="2">The sequence shown here is derived from an EMBL/GenBank/DDBJ whole genome shotgun (WGS) entry which is preliminary data.</text>
</comment>
<feature type="domain" description="Transposase IS200-like" evidence="1">
    <location>
        <begin position="48"/>
        <end position="189"/>
    </location>
</feature>
<organism evidence="2 3">
    <name type="scientific">Candidatus Yanofskybacteria bacterium RIFCSPHIGHO2_02_FULL_43_22</name>
    <dbReference type="NCBI Taxonomy" id="1802681"/>
    <lineage>
        <taxon>Bacteria</taxon>
        <taxon>Candidatus Yanofskyibacteriota</taxon>
    </lineage>
</organism>
<dbReference type="EMBL" id="MGJV01000041">
    <property type="protein sequence ID" value="OGN13469.1"/>
    <property type="molecule type" value="Genomic_DNA"/>
</dbReference>
<reference evidence="2 3" key="1">
    <citation type="journal article" date="2016" name="Nat. Commun.">
        <title>Thousands of microbial genomes shed light on interconnected biogeochemical processes in an aquifer system.</title>
        <authorList>
            <person name="Anantharaman K."/>
            <person name="Brown C.T."/>
            <person name="Hug L.A."/>
            <person name="Sharon I."/>
            <person name="Castelle C.J."/>
            <person name="Probst A.J."/>
            <person name="Thomas B.C."/>
            <person name="Singh A."/>
            <person name="Wilkins M.J."/>
            <person name="Karaoz U."/>
            <person name="Brodie E.L."/>
            <person name="Williams K.H."/>
            <person name="Hubbard S.S."/>
            <person name="Banfield J.F."/>
        </authorList>
    </citation>
    <scope>NUCLEOTIDE SEQUENCE [LARGE SCALE GENOMIC DNA]</scope>
</reference>
<dbReference type="PANTHER" id="PTHR34322:SF2">
    <property type="entry name" value="TRANSPOSASE IS200-LIKE DOMAIN-CONTAINING PROTEIN"/>
    <property type="match status" value="1"/>
</dbReference>
<dbReference type="SUPFAM" id="SSF143422">
    <property type="entry name" value="Transposase IS200-like"/>
    <property type="match status" value="1"/>
</dbReference>
<protein>
    <recommendedName>
        <fullName evidence="1">Transposase IS200-like domain-containing protein</fullName>
    </recommendedName>
</protein>
<dbReference type="GO" id="GO:0003677">
    <property type="term" value="F:DNA binding"/>
    <property type="evidence" value="ECO:0007669"/>
    <property type="project" value="InterPro"/>
</dbReference>
<dbReference type="GO" id="GO:0004803">
    <property type="term" value="F:transposase activity"/>
    <property type="evidence" value="ECO:0007669"/>
    <property type="project" value="InterPro"/>
</dbReference>
<dbReference type="GO" id="GO:0006313">
    <property type="term" value="P:DNA transposition"/>
    <property type="evidence" value="ECO:0007669"/>
    <property type="project" value="InterPro"/>
</dbReference>